<organism evidence="1">
    <name type="scientific">viral metagenome</name>
    <dbReference type="NCBI Taxonomy" id="1070528"/>
    <lineage>
        <taxon>unclassified sequences</taxon>
        <taxon>metagenomes</taxon>
        <taxon>organismal metagenomes</taxon>
    </lineage>
</organism>
<accession>A0A6C0JE59</accession>
<name>A0A6C0JE59_9ZZZZ</name>
<protein>
    <submittedName>
        <fullName evidence="1">Uncharacterized protein</fullName>
    </submittedName>
</protein>
<proteinExistence type="predicted"/>
<reference evidence="1" key="1">
    <citation type="journal article" date="2020" name="Nature">
        <title>Giant virus diversity and host interactions through global metagenomics.</title>
        <authorList>
            <person name="Schulz F."/>
            <person name="Roux S."/>
            <person name="Paez-Espino D."/>
            <person name="Jungbluth S."/>
            <person name="Walsh D.A."/>
            <person name="Denef V.J."/>
            <person name="McMahon K.D."/>
            <person name="Konstantinidis K.T."/>
            <person name="Eloe-Fadrosh E.A."/>
            <person name="Kyrpides N.C."/>
            <person name="Woyke T."/>
        </authorList>
    </citation>
    <scope>NUCLEOTIDE SEQUENCE</scope>
    <source>
        <strain evidence="1">GVMAG-M-3300025890-48</strain>
    </source>
</reference>
<dbReference type="EMBL" id="MN740370">
    <property type="protein sequence ID" value="QHU03150.1"/>
    <property type="molecule type" value="Genomic_DNA"/>
</dbReference>
<dbReference type="AlphaFoldDB" id="A0A6C0JE59"/>
<evidence type="ECO:0000313" key="1">
    <source>
        <dbReference type="EMBL" id="QHU03150.1"/>
    </source>
</evidence>
<sequence length="93" mass="10933">MPFNEKYGWYSKKQHTILTHSVKYKLETAIFDSGKTKWEKRKHNCFIYKIESGDNVICTEVTSTTDYPTSNFDDFVFLGKVVKFVKACYTKVQ</sequence>